<dbReference type="InterPro" id="IPR043128">
    <property type="entry name" value="Rev_trsase/Diguanyl_cyclase"/>
</dbReference>
<dbReference type="InterPro" id="IPR025188">
    <property type="entry name" value="DUF4113"/>
</dbReference>
<dbReference type="InterPro" id="IPR001126">
    <property type="entry name" value="UmuC"/>
</dbReference>
<dbReference type="Gene3D" id="3.40.1170.60">
    <property type="match status" value="1"/>
</dbReference>
<dbReference type="PANTHER" id="PTHR11076">
    <property type="entry name" value="DNA REPAIR POLYMERASE UMUC / TRANSFERASE FAMILY MEMBER"/>
    <property type="match status" value="1"/>
</dbReference>
<dbReference type="RefSeq" id="WP_229593026.1">
    <property type="nucleotide sequence ID" value="NZ_AP024485.1"/>
</dbReference>
<evidence type="ECO:0000256" key="5">
    <source>
        <dbReference type="ARBA" id="ARBA00023236"/>
    </source>
</evidence>
<evidence type="ECO:0000256" key="4">
    <source>
        <dbReference type="ARBA" id="ARBA00023204"/>
    </source>
</evidence>
<keyword evidence="3" id="KW-0741">SOS mutagenesis</keyword>
<feature type="domain" description="UmuC" evidence="6">
    <location>
        <begin position="5"/>
        <end position="188"/>
    </location>
</feature>
<organism evidence="7 8">
    <name type="scientific">Pseudodesulfovibrio sediminis</name>
    <dbReference type="NCBI Taxonomy" id="2810563"/>
    <lineage>
        <taxon>Bacteria</taxon>
        <taxon>Pseudomonadati</taxon>
        <taxon>Thermodesulfobacteriota</taxon>
        <taxon>Desulfovibrionia</taxon>
        <taxon>Desulfovibrionales</taxon>
        <taxon>Desulfovibrionaceae</taxon>
    </lineage>
</organism>
<dbReference type="InterPro" id="IPR036775">
    <property type="entry name" value="DNA_pol_Y-fam_lit_finger_sf"/>
</dbReference>
<dbReference type="InterPro" id="IPR017961">
    <property type="entry name" value="DNA_pol_Y-fam_little_finger"/>
</dbReference>
<keyword evidence="5" id="KW-0742">SOS response</keyword>
<name>A0ABM7P2W9_9BACT</name>
<dbReference type="Pfam" id="PF13438">
    <property type="entry name" value="DUF4113"/>
    <property type="match status" value="1"/>
</dbReference>
<dbReference type="PANTHER" id="PTHR11076:SF34">
    <property type="entry name" value="PROTEIN UMUC"/>
    <property type="match status" value="1"/>
</dbReference>
<dbReference type="Gene3D" id="1.10.150.20">
    <property type="entry name" value="5' to 3' exonuclease, C-terminal subdomain"/>
    <property type="match status" value="1"/>
</dbReference>
<protein>
    <submittedName>
        <fullName evidence="7">UmuC protein</fullName>
    </submittedName>
</protein>
<dbReference type="Pfam" id="PF11799">
    <property type="entry name" value="IMS_C"/>
    <property type="match status" value="1"/>
</dbReference>
<dbReference type="InterPro" id="IPR043502">
    <property type="entry name" value="DNA/RNA_pol_sf"/>
</dbReference>
<dbReference type="PROSITE" id="PS50173">
    <property type="entry name" value="UMUC"/>
    <property type="match status" value="1"/>
</dbReference>
<dbReference type="EMBL" id="AP024485">
    <property type="protein sequence ID" value="BCS87121.1"/>
    <property type="molecule type" value="Genomic_DNA"/>
</dbReference>
<comment type="similarity">
    <text evidence="1">Belongs to the DNA polymerase type-Y family.</text>
</comment>
<evidence type="ECO:0000313" key="7">
    <source>
        <dbReference type="EMBL" id="BCS87121.1"/>
    </source>
</evidence>
<accession>A0ABM7P2W9</accession>
<dbReference type="CDD" id="cd01700">
    <property type="entry name" value="PolY_Pol_V_umuC"/>
    <property type="match status" value="1"/>
</dbReference>
<dbReference type="Pfam" id="PF00817">
    <property type="entry name" value="IMS"/>
    <property type="match status" value="1"/>
</dbReference>
<dbReference type="Gene3D" id="3.30.70.270">
    <property type="match status" value="1"/>
</dbReference>
<dbReference type="InterPro" id="IPR050116">
    <property type="entry name" value="DNA_polymerase-Y"/>
</dbReference>
<gene>
    <name evidence="7" type="primary">umuC</name>
    <name evidence="7" type="ORF">PSDVSF_03630</name>
</gene>
<evidence type="ECO:0000256" key="1">
    <source>
        <dbReference type="ARBA" id="ARBA00010945"/>
    </source>
</evidence>
<sequence>MPKEYALIDCNNFYASCERAFRPDLRGRPLVVLSNNDGCIIARSNEVKDLGVGMGTPYFKCKAQLERHGIAVFSSNYALYGDLSARVMRVLTRFCPHVEIYSIDEAFVDLSGIPGGATQFARRLRATVEQWTSIPVSIGIGPTKTLAKLTNKFAKQQPRCHGVFNLNTSPDPDRVLRWTEIGDIWGIGPRHAKRLRKLGVNNAFDFRSLKQDWVKKKMTITGLQTLLELRGLPCHGLEAGPVSKKTIVSSRSFGHPVTSQEHLLEATAQYATRAAEKLRKQRSVASHILVFLQTNKFRLGQPQYSNTVSIPLIVSTAHTPTLIKAAQAGMTRIYREGYAYKKCGVMLSGLEASNGRWLSLLDIPPDAHSRHTPIMEAVDACNARWGRDTVKFAASGINGSWRMRREMRSPRYTTTWDELLGVQT</sequence>
<evidence type="ECO:0000313" key="8">
    <source>
        <dbReference type="Proteomes" id="UP001053296"/>
    </source>
</evidence>
<evidence type="ECO:0000259" key="6">
    <source>
        <dbReference type="PROSITE" id="PS50173"/>
    </source>
</evidence>
<reference evidence="7" key="1">
    <citation type="journal article" date="2022" name="Arch. Microbiol.">
        <title>Pseudodesulfovibrio sediminis sp. nov., a mesophilic and neutrophilic sulfate-reducing bacterium isolated from sediment of a brackish lake.</title>
        <authorList>
            <person name="Takahashi A."/>
            <person name="Kojima H."/>
            <person name="Watanabe M."/>
            <person name="Fukui M."/>
        </authorList>
    </citation>
    <scope>NUCLEOTIDE SEQUENCE</scope>
    <source>
        <strain evidence="7">SF6</strain>
    </source>
</reference>
<evidence type="ECO:0000256" key="2">
    <source>
        <dbReference type="ARBA" id="ARBA00022763"/>
    </source>
</evidence>
<proteinExistence type="inferred from homology"/>
<dbReference type="Gene3D" id="3.30.1490.100">
    <property type="entry name" value="DNA polymerase, Y-family, little finger domain"/>
    <property type="match status" value="1"/>
</dbReference>
<keyword evidence="2" id="KW-0227">DNA damage</keyword>
<dbReference type="Proteomes" id="UP001053296">
    <property type="component" value="Chromosome"/>
</dbReference>
<evidence type="ECO:0000256" key="3">
    <source>
        <dbReference type="ARBA" id="ARBA00023199"/>
    </source>
</evidence>
<keyword evidence="8" id="KW-1185">Reference proteome</keyword>
<dbReference type="SUPFAM" id="SSF56672">
    <property type="entry name" value="DNA/RNA polymerases"/>
    <property type="match status" value="1"/>
</dbReference>
<keyword evidence="4" id="KW-0234">DNA repair</keyword>